<name>A0ABR6U964_9ACTN</name>
<comment type="caution">
    <text evidence="3">The sequence shown here is derived from an EMBL/GenBank/DDBJ whole genome shotgun (WGS) entry which is preliminary data.</text>
</comment>
<dbReference type="RefSeq" id="WP_186346244.1">
    <property type="nucleotide sequence ID" value="NZ_BMMR01000004.1"/>
</dbReference>
<evidence type="ECO:0000259" key="2">
    <source>
        <dbReference type="Pfam" id="PF04213"/>
    </source>
</evidence>
<protein>
    <submittedName>
        <fullName evidence="3">HtaA domain-containing protein</fullName>
    </submittedName>
</protein>
<dbReference type="InterPro" id="IPR007331">
    <property type="entry name" value="Htaa"/>
</dbReference>
<dbReference type="Proteomes" id="UP000604001">
    <property type="component" value="Unassembled WGS sequence"/>
</dbReference>
<feature type="chain" id="PRO_5046152521" evidence="1">
    <location>
        <begin position="32"/>
        <end position="461"/>
    </location>
</feature>
<reference evidence="3 4" key="1">
    <citation type="submission" date="2020-08" db="EMBL/GenBank/DDBJ databases">
        <title>novel species in genus Nocardioides.</title>
        <authorList>
            <person name="Zhang G."/>
        </authorList>
    </citation>
    <scope>NUCLEOTIDE SEQUENCE [LARGE SCALE GENOMIC DNA]</scope>
    <source>
        <strain evidence="3 4">SC8A-24</strain>
    </source>
</reference>
<organism evidence="3 4">
    <name type="scientific">Nocardioides deserti</name>
    <dbReference type="NCBI Taxonomy" id="1588644"/>
    <lineage>
        <taxon>Bacteria</taxon>
        <taxon>Bacillati</taxon>
        <taxon>Actinomycetota</taxon>
        <taxon>Actinomycetes</taxon>
        <taxon>Propionibacteriales</taxon>
        <taxon>Nocardioidaceae</taxon>
        <taxon>Nocardioides</taxon>
    </lineage>
</organism>
<keyword evidence="1" id="KW-0732">Signal</keyword>
<feature type="domain" description="Htaa" evidence="2">
    <location>
        <begin position="36"/>
        <end position="170"/>
    </location>
</feature>
<evidence type="ECO:0000313" key="3">
    <source>
        <dbReference type="EMBL" id="MBC2960994.1"/>
    </source>
</evidence>
<evidence type="ECO:0000313" key="4">
    <source>
        <dbReference type="Proteomes" id="UP000604001"/>
    </source>
</evidence>
<accession>A0ABR6U964</accession>
<feature type="signal peptide" evidence="1">
    <location>
        <begin position="1"/>
        <end position="31"/>
    </location>
</feature>
<dbReference type="EMBL" id="JACMYC010000006">
    <property type="protein sequence ID" value="MBC2960994.1"/>
    <property type="molecule type" value="Genomic_DNA"/>
</dbReference>
<proteinExistence type="predicted"/>
<evidence type="ECO:0000256" key="1">
    <source>
        <dbReference type="SAM" id="SignalP"/>
    </source>
</evidence>
<sequence length="461" mass="46726">MICPPRLVASAAATALAASGLALVAAAPASAATAPSFTWGISQQFEDHLSSQVLADGAQEPEDGVFVFPNGTGSYDTATGAASLTYDGSVQGTFTIPVVGTEVYSVTFADPAVTVEPDGDGTLTVLVSAKVNGGMGQPAADVAPKRVTVSTFDAPDWTVADGLASLTATPDWAGVLEPGSAEATALAMKDGQPVDGKSWATDLLGHLPAGLRPHFHASGANADAKKAPATFTAQAREAAAASPQVSYETTAASAENGLTLAVSGTGFNGTTNPGDNGVYVGLAPAGGMPETDDIGDQSKFAAATWVPAAQISGGAFTTSLTAATATLQRGTAYALYTWQAHTHSNTTQDTETPVSIDWSRLAPAKTKPAATLKVLTKPTPAKAGRLKVALRGSNGAVAGKVKVQVKKAGKVVKTRSATLAKGKATLALPKLATGRYQLKVVYAGSAAYQRVVRTMGLRVTR</sequence>
<keyword evidence="4" id="KW-1185">Reference proteome</keyword>
<dbReference type="Pfam" id="PF04213">
    <property type="entry name" value="HtaA"/>
    <property type="match status" value="1"/>
</dbReference>
<gene>
    <name evidence="3" type="ORF">H7344_11885</name>
</gene>